<dbReference type="EMBL" id="CAEZXL010000068">
    <property type="protein sequence ID" value="CAB4685468.1"/>
    <property type="molecule type" value="Genomic_DNA"/>
</dbReference>
<name>A0A6J6NKN1_9ZZZZ</name>
<feature type="transmembrane region" description="Helical" evidence="1">
    <location>
        <begin position="12"/>
        <end position="29"/>
    </location>
</feature>
<proteinExistence type="predicted"/>
<evidence type="ECO:0000313" key="2">
    <source>
        <dbReference type="EMBL" id="CAB4685468.1"/>
    </source>
</evidence>
<dbReference type="AlphaFoldDB" id="A0A6J6NKN1"/>
<accession>A0A6J6NKN1</accession>
<organism evidence="2">
    <name type="scientific">freshwater metagenome</name>
    <dbReference type="NCBI Taxonomy" id="449393"/>
    <lineage>
        <taxon>unclassified sequences</taxon>
        <taxon>metagenomes</taxon>
        <taxon>ecological metagenomes</taxon>
    </lineage>
</organism>
<reference evidence="2" key="1">
    <citation type="submission" date="2020-05" db="EMBL/GenBank/DDBJ databases">
        <authorList>
            <person name="Chiriac C."/>
            <person name="Salcher M."/>
            <person name="Ghai R."/>
            <person name="Kavagutti S V."/>
        </authorList>
    </citation>
    <scope>NUCLEOTIDE SEQUENCE</scope>
</reference>
<keyword evidence="1" id="KW-0472">Membrane</keyword>
<evidence type="ECO:0000256" key="1">
    <source>
        <dbReference type="SAM" id="Phobius"/>
    </source>
</evidence>
<sequence length="58" mass="6601">MKVFWDAVLSILPPLGMGVLVYFLFKSIIGADAKERKVRAEIEAEERAKHEVSKKNIK</sequence>
<keyword evidence="1" id="KW-0812">Transmembrane</keyword>
<protein>
    <submittedName>
        <fullName evidence="2">Unannotated protein</fullName>
    </submittedName>
</protein>
<keyword evidence="1" id="KW-1133">Transmembrane helix</keyword>
<gene>
    <name evidence="2" type="ORF">UFOPK2373_00506</name>
</gene>